<dbReference type="InterPro" id="IPR009003">
    <property type="entry name" value="Peptidase_S1_PA"/>
</dbReference>
<evidence type="ECO:0008006" key="4">
    <source>
        <dbReference type="Google" id="ProtNLM"/>
    </source>
</evidence>
<protein>
    <recommendedName>
        <fullName evidence="4">Serine protease</fullName>
    </recommendedName>
</protein>
<organism evidence="2 3">
    <name type="scientific">Brassica napus</name>
    <name type="common">Rape</name>
    <dbReference type="NCBI Taxonomy" id="3708"/>
    <lineage>
        <taxon>Eukaryota</taxon>
        <taxon>Viridiplantae</taxon>
        <taxon>Streptophyta</taxon>
        <taxon>Embryophyta</taxon>
        <taxon>Tracheophyta</taxon>
        <taxon>Spermatophyta</taxon>
        <taxon>Magnoliopsida</taxon>
        <taxon>eudicotyledons</taxon>
        <taxon>Gunneridae</taxon>
        <taxon>Pentapetalae</taxon>
        <taxon>rosids</taxon>
        <taxon>malvids</taxon>
        <taxon>Brassicales</taxon>
        <taxon>Brassicaceae</taxon>
        <taxon>Brassiceae</taxon>
        <taxon>Brassica</taxon>
    </lineage>
</organism>
<evidence type="ECO:0000313" key="3">
    <source>
        <dbReference type="Proteomes" id="UP000824890"/>
    </source>
</evidence>
<dbReference type="PRINTS" id="PR00834">
    <property type="entry name" value="PROTEASES2C"/>
</dbReference>
<proteinExistence type="inferred from homology"/>
<sequence>MRGFATRRNNICRMASLQLWKKIAAPLTSNGRKWKMACTTVAAPFSSGAESSGPIKPEKVKVEKRKVFQKLKSLRVETIDLIIREEENKGVFVDQEDLFRWAKLLKNHKPENSLEIFRWMDKKKMVFSPSQLELFVDLLGELKGAEAALAYFDKVEPNFDEMDAEAKNRPAYLKLLYWFRVKEESQTSGARTHVLKFPKCDDNWNVLKTFSSWRSISMNNTLPNSSLASSISSAPTPTPPQKRTILANLKSTTDSCDDVLRKIEKEGGFQISRPDLNRWIALFEKRGQIQKSIEIDSFKEWKYIGLMKTYKPCFGRTNVGDPLPTSSLASSNSSTSSSTDANFFGKDSLKNAGAIIAPSSVNLTTYKGGLFGSGVVFSEQGLIITTAHTVVDVEKLQVRSVRVSYRRTFVGAVADYDLDYDLALVKIESPVSLSPAKFGSSSLLAVGDFVLSVGNPLGYANTFSMGIISCLKRSQHVLRLEGKCKVYLQTDCWLHEGSSGGALVNLEGEVIGLNCGHGEAEVGVGFAIPIGTVLKVMKERRWLCED</sequence>
<evidence type="ECO:0000313" key="2">
    <source>
        <dbReference type="EMBL" id="KAH0866493.1"/>
    </source>
</evidence>
<dbReference type="Pfam" id="PF13365">
    <property type="entry name" value="Trypsin_2"/>
    <property type="match status" value="1"/>
</dbReference>
<dbReference type="Gene3D" id="2.40.10.120">
    <property type="match status" value="1"/>
</dbReference>
<keyword evidence="3" id="KW-1185">Reference proteome</keyword>
<comment type="similarity">
    <text evidence="1">Belongs to the peptidase S1C family.</text>
</comment>
<dbReference type="PANTHER" id="PTHR22939">
    <property type="entry name" value="SERINE PROTEASE FAMILY S1C HTRA-RELATED"/>
    <property type="match status" value="1"/>
</dbReference>
<dbReference type="InterPro" id="IPR001940">
    <property type="entry name" value="Peptidase_S1C"/>
</dbReference>
<reference evidence="2 3" key="1">
    <citation type="submission" date="2021-05" db="EMBL/GenBank/DDBJ databases">
        <title>Genome Assembly of Synthetic Allotetraploid Brassica napus Reveals Homoeologous Exchanges between Subgenomes.</title>
        <authorList>
            <person name="Davis J.T."/>
        </authorList>
    </citation>
    <scope>NUCLEOTIDE SEQUENCE [LARGE SCALE GENOMIC DNA]</scope>
    <source>
        <strain evidence="3">cv. Da-Ae</strain>
        <tissue evidence="2">Seedling</tissue>
    </source>
</reference>
<dbReference type="EMBL" id="JAGKQM010000018">
    <property type="protein sequence ID" value="KAH0866493.1"/>
    <property type="molecule type" value="Genomic_DNA"/>
</dbReference>
<evidence type="ECO:0000256" key="1">
    <source>
        <dbReference type="ARBA" id="ARBA00010541"/>
    </source>
</evidence>
<comment type="caution">
    <text evidence="2">The sequence shown here is derived from an EMBL/GenBank/DDBJ whole genome shotgun (WGS) entry which is preliminary data.</text>
</comment>
<name>A0ABQ7YE18_BRANA</name>
<dbReference type="Proteomes" id="UP000824890">
    <property type="component" value="Unassembled WGS sequence"/>
</dbReference>
<gene>
    <name evidence="2" type="ORF">HID58_083704</name>
</gene>
<dbReference type="SUPFAM" id="SSF50494">
    <property type="entry name" value="Trypsin-like serine proteases"/>
    <property type="match status" value="1"/>
</dbReference>
<dbReference type="PANTHER" id="PTHR22939:SF129">
    <property type="entry name" value="SERINE PROTEASE HTRA2, MITOCHONDRIAL"/>
    <property type="match status" value="1"/>
</dbReference>
<accession>A0ABQ7YE18</accession>